<evidence type="ECO:0000313" key="7">
    <source>
        <dbReference type="EMBL" id="RPD61462.1"/>
    </source>
</evidence>
<dbReference type="Pfam" id="PF08510">
    <property type="entry name" value="PIG-P"/>
    <property type="match status" value="1"/>
</dbReference>
<dbReference type="STRING" id="1328759.A0A5C2SCF7"/>
<dbReference type="OrthoDB" id="690928at2759"/>
<comment type="subcellular location">
    <subcellularLocation>
        <location evidence="1">Membrane</location>
        <topology evidence="1">Multi-pass membrane protein</topology>
    </subcellularLocation>
</comment>
<gene>
    <name evidence="7" type="ORF">L227DRAFT_466054</name>
</gene>
<evidence type="ECO:0000313" key="8">
    <source>
        <dbReference type="Proteomes" id="UP000313359"/>
    </source>
</evidence>
<keyword evidence="8" id="KW-1185">Reference proteome</keyword>
<organism evidence="7 8">
    <name type="scientific">Lentinus tigrinus ALCF2SS1-6</name>
    <dbReference type="NCBI Taxonomy" id="1328759"/>
    <lineage>
        <taxon>Eukaryota</taxon>
        <taxon>Fungi</taxon>
        <taxon>Dikarya</taxon>
        <taxon>Basidiomycota</taxon>
        <taxon>Agaricomycotina</taxon>
        <taxon>Agaricomycetes</taxon>
        <taxon>Polyporales</taxon>
        <taxon>Polyporaceae</taxon>
        <taxon>Lentinus</taxon>
    </lineage>
</organism>
<dbReference type="InterPro" id="IPR013717">
    <property type="entry name" value="PIG-P"/>
</dbReference>
<keyword evidence="3 5" id="KW-1133">Transmembrane helix</keyword>
<proteinExistence type="predicted"/>
<sequence length="150" mass="17187">ENAPTSPTSPLAPYPPLAPTDTRSRAPEFYGFVAWTSTYLLFVLYLLWAFLPDERILALGVSWYPNREWSLLIPAYGMVLVLLTYFTYFALAFAGTPSFADMRTITGESRVLHRRRRDRNYNPYLEQAKVDAIPELYDIPLGLVNRVVYG</sequence>
<evidence type="ECO:0000256" key="1">
    <source>
        <dbReference type="ARBA" id="ARBA00004141"/>
    </source>
</evidence>
<reference evidence="7" key="1">
    <citation type="journal article" date="2018" name="Genome Biol. Evol.">
        <title>Genomics and development of Lentinus tigrinus, a white-rot wood-decaying mushroom with dimorphic fruiting bodies.</title>
        <authorList>
            <person name="Wu B."/>
            <person name="Xu Z."/>
            <person name="Knudson A."/>
            <person name="Carlson A."/>
            <person name="Chen N."/>
            <person name="Kovaka S."/>
            <person name="LaButti K."/>
            <person name="Lipzen A."/>
            <person name="Pennachio C."/>
            <person name="Riley R."/>
            <person name="Schakwitz W."/>
            <person name="Umezawa K."/>
            <person name="Ohm R.A."/>
            <person name="Grigoriev I.V."/>
            <person name="Nagy L.G."/>
            <person name="Gibbons J."/>
            <person name="Hibbett D."/>
        </authorList>
    </citation>
    <scope>NUCLEOTIDE SEQUENCE [LARGE SCALE GENOMIC DNA]</scope>
    <source>
        <strain evidence="7">ALCF2SS1-6</strain>
    </source>
</reference>
<dbReference type="PANTHER" id="PTHR46346">
    <property type="entry name" value="PHOSPHATIDYLINOSITOL N-ACETYLGLUCOSAMINYLTRANSFERASE SUBUNIT P"/>
    <property type="match status" value="1"/>
</dbReference>
<feature type="non-terminal residue" evidence="7">
    <location>
        <position position="150"/>
    </location>
</feature>
<dbReference type="EMBL" id="ML122262">
    <property type="protein sequence ID" value="RPD61462.1"/>
    <property type="molecule type" value="Genomic_DNA"/>
</dbReference>
<evidence type="ECO:0000256" key="5">
    <source>
        <dbReference type="SAM" id="Phobius"/>
    </source>
</evidence>
<feature type="non-terminal residue" evidence="7">
    <location>
        <position position="1"/>
    </location>
</feature>
<dbReference type="Proteomes" id="UP000313359">
    <property type="component" value="Unassembled WGS sequence"/>
</dbReference>
<feature type="domain" description="PIG-P" evidence="6">
    <location>
        <begin position="28"/>
        <end position="149"/>
    </location>
</feature>
<name>A0A5C2SCF7_9APHY</name>
<dbReference type="PANTHER" id="PTHR46346:SF1">
    <property type="entry name" value="PHOSPHATIDYLINOSITOL N-ACETYLGLUCOSAMINYLTRANSFERASE SUBUNIT P"/>
    <property type="match status" value="1"/>
</dbReference>
<dbReference type="GO" id="GO:0006506">
    <property type="term" value="P:GPI anchor biosynthetic process"/>
    <property type="evidence" value="ECO:0007669"/>
    <property type="project" value="TreeGrafter"/>
</dbReference>
<protein>
    <submittedName>
        <fullName evidence="7">PIG-P-domain-containing protein</fullName>
    </submittedName>
</protein>
<feature type="transmembrane region" description="Helical" evidence="5">
    <location>
        <begin position="29"/>
        <end position="51"/>
    </location>
</feature>
<dbReference type="GO" id="GO:0016020">
    <property type="term" value="C:membrane"/>
    <property type="evidence" value="ECO:0007669"/>
    <property type="project" value="UniProtKB-SubCell"/>
</dbReference>
<keyword evidence="2 5" id="KW-0812">Transmembrane</keyword>
<dbReference type="GO" id="GO:0005783">
    <property type="term" value="C:endoplasmic reticulum"/>
    <property type="evidence" value="ECO:0007669"/>
    <property type="project" value="TreeGrafter"/>
</dbReference>
<keyword evidence="4 5" id="KW-0472">Membrane</keyword>
<accession>A0A5C2SCF7</accession>
<dbReference type="AlphaFoldDB" id="A0A5C2SCF7"/>
<evidence type="ECO:0000256" key="3">
    <source>
        <dbReference type="ARBA" id="ARBA00022989"/>
    </source>
</evidence>
<evidence type="ECO:0000256" key="2">
    <source>
        <dbReference type="ARBA" id="ARBA00022692"/>
    </source>
</evidence>
<evidence type="ECO:0000259" key="6">
    <source>
        <dbReference type="Pfam" id="PF08510"/>
    </source>
</evidence>
<dbReference type="InterPro" id="IPR052263">
    <property type="entry name" value="GPI_Anchor_Biosynth"/>
</dbReference>
<evidence type="ECO:0000256" key="4">
    <source>
        <dbReference type="ARBA" id="ARBA00023136"/>
    </source>
</evidence>
<feature type="transmembrane region" description="Helical" evidence="5">
    <location>
        <begin position="71"/>
        <end position="94"/>
    </location>
</feature>